<evidence type="ECO:0000313" key="2">
    <source>
        <dbReference type="EMBL" id="EAY18529.1"/>
    </source>
</evidence>
<feature type="transmembrane region" description="Helical" evidence="1">
    <location>
        <begin position="6"/>
        <end position="22"/>
    </location>
</feature>
<feature type="transmembrane region" description="Helical" evidence="1">
    <location>
        <begin position="244"/>
        <end position="263"/>
    </location>
</feature>
<reference evidence="2" key="2">
    <citation type="journal article" date="2007" name="Science">
        <title>Draft genome sequence of the sexually transmitted pathogen Trichomonas vaginalis.</title>
        <authorList>
            <person name="Carlton J.M."/>
            <person name="Hirt R.P."/>
            <person name="Silva J.C."/>
            <person name="Delcher A.L."/>
            <person name="Schatz M."/>
            <person name="Zhao Q."/>
            <person name="Wortman J.R."/>
            <person name="Bidwell S.L."/>
            <person name="Alsmark U.C.M."/>
            <person name="Besteiro S."/>
            <person name="Sicheritz-Ponten T."/>
            <person name="Noel C.J."/>
            <person name="Dacks J.B."/>
            <person name="Foster P.G."/>
            <person name="Simillion C."/>
            <person name="Van de Peer Y."/>
            <person name="Miranda-Saavedra D."/>
            <person name="Barton G.J."/>
            <person name="Westrop G.D."/>
            <person name="Mueller S."/>
            <person name="Dessi D."/>
            <person name="Fiori P.L."/>
            <person name="Ren Q."/>
            <person name="Paulsen I."/>
            <person name="Zhang H."/>
            <person name="Bastida-Corcuera F.D."/>
            <person name="Simoes-Barbosa A."/>
            <person name="Brown M.T."/>
            <person name="Hayes R.D."/>
            <person name="Mukherjee M."/>
            <person name="Okumura C.Y."/>
            <person name="Schneider R."/>
            <person name="Smith A.J."/>
            <person name="Vanacova S."/>
            <person name="Villalvazo M."/>
            <person name="Haas B.J."/>
            <person name="Pertea M."/>
            <person name="Feldblyum T.V."/>
            <person name="Utterback T.R."/>
            <person name="Shu C.L."/>
            <person name="Osoegawa K."/>
            <person name="de Jong P.J."/>
            <person name="Hrdy I."/>
            <person name="Horvathova L."/>
            <person name="Zubacova Z."/>
            <person name="Dolezal P."/>
            <person name="Malik S.B."/>
            <person name="Logsdon J.M. Jr."/>
            <person name="Henze K."/>
            <person name="Gupta A."/>
            <person name="Wang C.C."/>
            <person name="Dunne R.L."/>
            <person name="Upcroft J.A."/>
            <person name="Upcroft P."/>
            <person name="White O."/>
            <person name="Salzberg S.L."/>
            <person name="Tang P."/>
            <person name="Chiu C.-H."/>
            <person name="Lee Y.-S."/>
            <person name="Embley T.M."/>
            <person name="Coombs G.H."/>
            <person name="Mottram J.C."/>
            <person name="Tachezy J."/>
            <person name="Fraser-Liggett C.M."/>
            <person name="Johnson P.J."/>
        </authorList>
    </citation>
    <scope>NUCLEOTIDE SEQUENCE [LARGE SCALE GENOMIC DNA]</scope>
    <source>
        <strain evidence="2">G3</strain>
    </source>
</reference>
<sequence>MLWHYVQIFAAANTLPLVLTIVEQKQDIISNALLVVLMFIIPSSLDQPNVYYITSFQLIIFLCIFIFCVSVYRIKRSKTFNSWQIFFSYVFSFEISRVLLLPNIIFVSRSLICSLAGIYPLTLLNLTQVLLLVAHVRLCYYASLFSFSFFKTTQIPRTLLVLPEHIQLYILPFIGWGCFSLGTKNQGITSLIVFCILLGIVYLYMGLYPKSFRGTIDPVSMAIAFLLFFQAGSGVIYIKGLNKFSYTYFIVASLVISLGIFLISSNIQKVIYKVYEKRLNSASKITDLDIKSFGTFQKYLCVAYHTHHKFLLDGSMINYACSHYHDIHSCHMLLRLALYLPISTPYVELIEINASSLNMSYTTLAYFVFEYRTVQEWRYDQLDPFDNENLTKTNRIVKNYIKFAFSYAGFIQREGSKSAFIFGQALNEAATIIESHIDRWLMFHPTRNQVLKVAAYFYDHLNINRQKAKDLQQQMVLYDYFTLILPNWRELQTINNYPIDAYSIPSFPDRIQTMSSDNITESTTQNDKFFANDIVYTETRSCMNVNFVILLLCVLGLTPFIIMIYICCRSYQKDFRALVMMTDYFGQHVYYVCGMMLYGIEPGYNSNITSEEKVFVSNFINEFATQHSYLYTQIMLLLKHYMNLNRTCSHLYLTPYFPSITMRGSPRVYSYDSMMRRIQTSVREVFPENDFLKNKQEFNVVVNMFANASSYFAIFLKDYNKCLTDSYDVAKYDIYKWCITWGSFIFCILLILISIPITLDVVLFRMNKNFTKIDSDNDSRLIEVSLSQKYYGSKYYIFMTIFYSLVAFGIIFLSIIANRVLMLELQHTVEEITEGDVADIMQMGILGTGLNSIELFGMNANVSYSTLYRNVAAVTAMWHPSDGKWAFENDTSSSTPLFDVVILLMKQLHGMRIVYNRTENKRGRDIFNHILRPLMKERIINRTSRYTVDMLRVNMENGQIQALLFGLITIVFYIIGTNILYFTKSVVFTEFILKLIPFVHQQTTTNTQDSMRMSNLMESKLLLDIIGCPAALIDNNDNIAFVNHEWMTVFSGAQTSFVGTNYHIYVGHDPDLVIHQSQNEYRTLTITRSSRIIKLRNQIDVMEDEYSNLNSSTRPMNVLSTEEKEKKVICATISIISYNLQNEDIDIVRTFSDLLFELISDELQIIKDAKMFMWSYSDITIAFGFEEESLVLPALQAIQLVSTCTQMLIETEELFGLYCCSSLMIGCVGDSFDGAKSRPWRLTNSITLSADVAHIISNYIADMTYILDNDIAVIIMEKEDEDIEQEE</sequence>
<organism evidence="2 3">
    <name type="scientific">Trichomonas vaginalis (strain ATCC PRA-98 / G3)</name>
    <dbReference type="NCBI Taxonomy" id="412133"/>
    <lineage>
        <taxon>Eukaryota</taxon>
        <taxon>Metamonada</taxon>
        <taxon>Parabasalia</taxon>
        <taxon>Trichomonadida</taxon>
        <taxon>Trichomonadidae</taxon>
        <taxon>Trichomonas</taxon>
    </lineage>
</organism>
<keyword evidence="1" id="KW-0472">Membrane</keyword>
<feature type="transmembrane region" description="Helical" evidence="1">
    <location>
        <begin position="737"/>
        <end position="759"/>
    </location>
</feature>
<gene>
    <name evidence="2" type="ORF">TVAG_083850</name>
</gene>
<accession>A2DMA9</accession>
<feature type="transmembrane region" description="Helical" evidence="1">
    <location>
        <begin position="795"/>
        <end position="817"/>
    </location>
</feature>
<protein>
    <recommendedName>
        <fullName evidence="4">PAS domain-containing protein</fullName>
    </recommendedName>
</protein>
<feature type="transmembrane region" description="Helical" evidence="1">
    <location>
        <begin position="29"/>
        <end position="45"/>
    </location>
</feature>
<dbReference type="InParanoid" id="A2DMA9"/>
<evidence type="ECO:0008006" key="4">
    <source>
        <dbReference type="Google" id="ProtNLM"/>
    </source>
</evidence>
<dbReference type="EMBL" id="DS113218">
    <property type="protein sequence ID" value="EAY18529.1"/>
    <property type="molecule type" value="Genomic_DNA"/>
</dbReference>
<dbReference type="Proteomes" id="UP000001542">
    <property type="component" value="Unassembled WGS sequence"/>
</dbReference>
<keyword evidence="1" id="KW-0812">Transmembrane</keyword>
<feature type="transmembrane region" description="Helical" evidence="1">
    <location>
        <begin position="219"/>
        <end position="238"/>
    </location>
</feature>
<dbReference type="VEuPathDB" id="TrichDB:TVAG_083850"/>
<name>A2DMA9_TRIV3</name>
<feature type="transmembrane region" description="Helical" evidence="1">
    <location>
        <begin position="51"/>
        <end position="74"/>
    </location>
</feature>
<dbReference type="RefSeq" id="XP_001579515.1">
    <property type="nucleotide sequence ID" value="XM_001579465.1"/>
</dbReference>
<keyword evidence="1" id="KW-1133">Transmembrane helix</keyword>
<feature type="transmembrane region" description="Helical" evidence="1">
    <location>
        <begin position="188"/>
        <end position="207"/>
    </location>
</feature>
<evidence type="ECO:0000256" key="1">
    <source>
        <dbReference type="SAM" id="Phobius"/>
    </source>
</evidence>
<feature type="transmembrane region" description="Helical" evidence="1">
    <location>
        <begin position="962"/>
        <end position="982"/>
    </location>
</feature>
<reference evidence="2" key="1">
    <citation type="submission" date="2006-10" db="EMBL/GenBank/DDBJ databases">
        <authorList>
            <person name="Amadeo P."/>
            <person name="Zhao Q."/>
            <person name="Wortman J."/>
            <person name="Fraser-Liggett C."/>
            <person name="Carlton J."/>
        </authorList>
    </citation>
    <scope>NUCLEOTIDE SEQUENCE</scope>
    <source>
        <strain evidence="2">G3</strain>
    </source>
</reference>
<feature type="transmembrane region" description="Helical" evidence="1">
    <location>
        <begin position="159"/>
        <end position="182"/>
    </location>
</feature>
<feature type="transmembrane region" description="Helical" evidence="1">
    <location>
        <begin position="547"/>
        <end position="566"/>
    </location>
</feature>
<feature type="transmembrane region" description="Helical" evidence="1">
    <location>
        <begin position="86"/>
        <end position="106"/>
    </location>
</feature>
<evidence type="ECO:0000313" key="3">
    <source>
        <dbReference type="Proteomes" id="UP000001542"/>
    </source>
</evidence>
<dbReference type="VEuPathDB" id="TrichDB:TVAGG3_0983450"/>
<proteinExistence type="predicted"/>
<keyword evidence="3" id="KW-1185">Reference proteome</keyword>
<dbReference type="KEGG" id="tva:5464038"/>